<evidence type="ECO:0000256" key="2">
    <source>
        <dbReference type="ARBA" id="ARBA00023015"/>
    </source>
</evidence>
<organism evidence="9 10">
    <name type="scientific">Morella rubra</name>
    <name type="common">Chinese bayberry</name>
    <dbReference type="NCBI Taxonomy" id="262757"/>
    <lineage>
        <taxon>Eukaryota</taxon>
        <taxon>Viridiplantae</taxon>
        <taxon>Streptophyta</taxon>
        <taxon>Embryophyta</taxon>
        <taxon>Tracheophyta</taxon>
        <taxon>Spermatophyta</taxon>
        <taxon>Magnoliopsida</taxon>
        <taxon>eudicotyledons</taxon>
        <taxon>Gunneridae</taxon>
        <taxon>Pentapetalae</taxon>
        <taxon>rosids</taxon>
        <taxon>fabids</taxon>
        <taxon>Fagales</taxon>
        <taxon>Myricaceae</taxon>
        <taxon>Morella</taxon>
    </lineage>
</organism>
<dbReference type="AlphaFoldDB" id="A0A6A1UV92"/>
<feature type="domain" description="RNA polymerase sigma-70 region 3" evidence="6">
    <location>
        <begin position="338"/>
        <end position="412"/>
    </location>
</feature>
<dbReference type="OrthoDB" id="206108at2759"/>
<evidence type="ECO:0000313" key="9">
    <source>
        <dbReference type="EMBL" id="KAB1204325.1"/>
    </source>
</evidence>
<evidence type="ECO:0000256" key="5">
    <source>
        <dbReference type="ARBA" id="ARBA00023163"/>
    </source>
</evidence>
<dbReference type="SUPFAM" id="SSF88659">
    <property type="entry name" value="Sigma3 and sigma4 domains of RNA polymerase sigma factors"/>
    <property type="match status" value="2"/>
</dbReference>
<proteinExistence type="inferred from homology"/>
<feature type="domain" description="RNA polymerase sigma-70 region 2" evidence="7">
    <location>
        <begin position="286"/>
        <end position="326"/>
    </location>
</feature>
<dbReference type="InterPro" id="IPR014284">
    <property type="entry name" value="RNA_pol_sigma-70_dom"/>
</dbReference>
<reference evidence="9 10" key="1">
    <citation type="journal article" date="2019" name="Plant Biotechnol. J.">
        <title>The red bayberry genome and genetic basis of sex determination.</title>
        <authorList>
            <person name="Jia H.M."/>
            <person name="Jia H.J."/>
            <person name="Cai Q.L."/>
            <person name="Wang Y."/>
            <person name="Zhao H.B."/>
            <person name="Yang W.F."/>
            <person name="Wang G.Y."/>
            <person name="Li Y.H."/>
            <person name="Zhan D.L."/>
            <person name="Shen Y.T."/>
            <person name="Niu Q.F."/>
            <person name="Chang L."/>
            <person name="Qiu J."/>
            <person name="Zhao L."/>
            <person name="Xie H.B."/>
            <person name="Fu W.Y."/>
            <person name="Jin J."/>
            <person name="Li X.W."/>
            <person name="Jiao Y."/>
            <person name="Zhou C.C."/>
            <person name="Tu T."/>
            <person name="Chai C.Y."/>
            <person name="Gao J.L."/>
            <person name="Fan L.J."/>
            <person name="van de Weg E."/>
            <person name="Wang J.Y."/>
            <person name="Gao Z.S."/>
        </authorList>
    </citation>
    <scope>NUCLEOTIDE SEQUENCE [LARGE SCALE GENOMIC DNA]</scope>
    <source>
        <tissue evidence="9">Leaves</tissue>
    </source>
</reference>
<keyword evidence="3" id="KW-0731">Sigma factor</keyword>
<dbReference type="GO" id="GO:0006352">
    <property type="term" value="P:DNA-templated transcription initiation"/>
    <property type="evidence" value="ECO:0007669"/>
    <property type="project" value="InterPro"/>
</dbReference>
<evidence type="ECO:0000259" key="6">
    <source>
        <dbReference type="Pfam" id="PF04539"/>
    </source>
</evidence>
<dbReference type="InterPro" id="IPR013324">
    <property type="entry name" value="RNA_pol_sigma_r3/r4-like"/>
</dbReference>
<dbReference type="InterPro" id="IPR007627">
    <property type="entry name" value="RNA_pol_sigma70_r2"/>
</dbReference>
<dbReference type="InterPro" id="IPR007630">
    <property type="entry name" value="RNA_pol_sigma70_r4"/>
</dbReference>
<dbReference type="NCBIfam" id="TIGR02937">
    <property type="entry name" value="sigma70-ECF"/>
    <property type="match status" value="1"/>
</dbReference>
<keyword evidence="5" id="KW-0804">Transcription</keyword>
<dbReference type="InterPro" id="IPR013325">
    <property type="entry name" value="RNA_pol_sigma_r2"/>
</dbReference>
<dbReference type="PANTHER" id="PTHR30603:SF13">
    <property type="entry name" value="RNA POLYMERASE SIGMA FACTOR SIGC"/>
    <property type="match status" value="1"/>
</dbReference>
<dbReference type="PANTHER" id="PTHR30603">
    <property type="entry name" value="RNA POLYMERASE SIGMA FACTOR RPO"/>
    <property type="match status" value="1"/>
</dbReference>
<dbReference type="Pfam" id="PF04539">
    <property type="entry name" value="Sigma70_r3"/>
    <property type="match status" value="1"/>
</dbReference>
<dbReference type="Proteomes" id="UP000516437">
    <property type="component" value="Chromosome 8"/>
</dbReference>
<evidence type="ECO:0000256" key="4">
    <source>
        <dbReference type="ARBA" id="ARBA00023125"/>
    </source>
</evidence>
<dbReference type="GO" id="GO:0016987">
    <property type="term" value="F:sigma factor activity"/>
    <property type="evidence" value="ECO:0007669"/>
    <property type="project" value="UniProtKB-KW"/>
</dbReference>
<keyword evidence="4" id="KW-0238">DNA-binding</keyword>
<name>A0A6A1UV92_9ROSI</name>
<sequence length="491" mass="55888">MQGPVRGKEASFNATRQSFVSVVSEDSETLCRDPLRANPSSPAAPQFMETNLSEMEDMKENIRKRSYSCLHNTIDDTQVPVKEDKFTSSRNLQACKASHFHLLMESLCSLEETFVDSDVLRLERDILLQLGRLGAINLFNTCLSRTLESSNVLDLSDIPSEHIGEHKMKSTTNNHIGKVIVRSGKMKERKLRRKRILENANESSFVSMPLTTIQKRSGKLTVSSDKRGSRSRSRRLKIARNEAELSQGVKVVADLERIRKTVEEETGRVASLSCWAEAAGLDEKAGNLGILQGAERFDHSRGYRFSTYVQYWIKKSMSRMVAQHARGIQIPCTLSGAIGQIEKARKALNRNHRRYPDDEDIAKHTGLSLAKIISASKCLRVVGSIDQKMGDSLNMQFRELTPDMSVRSPEETVVRQHMRNGIHDLLESLDPRERQVLYLRYGLEDYQPKSLASTGMLLSVTKEWIRKVEKKALEKLRDEDIRINLRHYLDW</sequence>
<gene>
    <name evidence="9" type="ORF">CJ030_MR8G014224</name>
</gene>
<dbReference type="Pfam" id="PF04542">
    <property type="entry name" value="Sigma70_r2"/>
    <property type="match status" value="1"/>
</dbReference>
<dbReference type="SUPFAM" id="SSF88946">
    <property type="entry name" value="Sigma2 domain of RNA polymerase sigma factors"/>
    <property type="match status" value="1"/>
</dbReference>
<dbReference type="Gene3D" id="1.20.120.1810">
    <property type="match status" value="1"/>
</dbReference>
<comment type="similarity">
    <text evidence="1">Belongs to the sigma-70 factor family.</text>
</comment>
<dbReference type="CDD" id="cd06171">
    <property type="entry name" value="Sigma70_r4"/>
    <property type="match status" value="1"/>
</dbReference>
<evidence type="ECO:0000256" key="3">
    <source>
        <dbReference type="ARBA" id="ARBA00023082"/>
    </source>
</evidence>
<keyword evidence="10" id="KW-1185">Reference proteome</keyword>
<dbReference type="EMBL" id="RXIC02000026">
    <property type="protein sequence ID" value="KAB1204325.1"/>
    <property type="molecule type" value="Genomic_DNA"/>
</dbReference>
<dbReference type="GO" id="GO:0003677">
    <property type="term" value="F:DNA binding"/>
    <property type="evidence" value="ECO:0007669"/>
    <property type="project" value="UniProtKB-KW"/>
</dbReference>
<evidence type="ECO:0000256" key="1">
    <source>
        <dbReference type="ARBA" id="ARBA00007788"/>
    </source>
</evidence>
<accession>A0A6A1UV92</accession>
<dbReference type="InterPro" id="IPR007624">
    <property type="entry name" value="RNA_pol_sigma70_r3"/>
</dbReference>
<comment type="caution">
    <text evidence="9">The sequence shown here is derived from an EMBL/GenBank/DDBJ whole genome shotgun (WGS) entry which is preliminary data.</text>
</comment>
<keyword evidence="2" id="KW-0805">Transcription regulation</keyword>
<protein>
    <submittedName>
        <fullName evidence="9">RNA polymerase sigma factor sigC</fullName>
    </submittedName>
</protein>
<dbReference type="InterPro" id="IPR050239">
    <property type="entry name" value="Sigma-70_RNA_pol_init_factors"/>
</dbReference>
<dbReference type="Pfam" id="PF04545">
    <property type="entry name" value="Sigma70_r4"/>
    <property type="match status" value="1"/>
</dbReference>
<evidence type="ECO:0000259" key="8">
    <source>
        <dbReference type="Pfam" id="PF04545"/>
    </source>
</evidence>
<evidence type="ECO:0000259" key="7">
    <source>
        <dbReference type="Pfam" id="PF04542"/>
    </source>
</evidence>
<dbReference type="InterPro" id="IPR036388">
    <property type="entry name" value="WH-like_DNA-bd_sf"/>
</dbReference>
<dbReference type="Gene3D" id="1.10.10.10">
    <property type="entry name" value="Winged helix-like DNA-binding domain superfamily/Winged helix DNA-binding domain"/>
    <property type="match status" value="2"/>
</dbReference>
<feature type="domain" description="RNA polymerase sigma-70 region 4" evidence="8">
    <location>
        <begin position="425"/>
        <end position="477"/>
    </location>
</feature>
<evidence type="ECO:0000313" key="10">
    <source>
        <dbReference type="Proteomes" id="UP000516437"/>
    </source>
</evidence>